<evidence type="ECO:0000313" key="3">
    <source>
        <dbReference type="Proteomes" id="UP001172159"/>
    </source>
</evidence>
<feature type="compositionally biased region" description="Polar residues" evidence="1">
    <location>
        <begin position="58"/>
        <end position="74"/>
    </location>
</feature>
<dbReference type="EMBL" id="JAUKTV010000029">
    <property type="protein sequence ID" value="KAK0701356.1"/>
    <property type="molecule type" value="Genomic_DNA"/>
</dbReference>
<reference evidence="2" key="1">
    <citation type="submission" date="2023-06" db="EMBL/GenBank/DDBJ databases">
        <title>Genome-scale phylogeny and comparative genomics of the fungal order Sordariales.</title>
        <authorList>
            <consortium name="Lawrence Berkeley National Laboratory"/>
            <person name="Hensen N."/>
            <person name="Bonometti L."/>
            <person name="Westerberg I."/>
            <person name="Brannstrom I.O."/>
            <person name="Guillou S."/>
            <person name="Cros-Aarteil S."/>
            <person name="Calhoun S."/>
            <person name="Haridas S."/>
            <person name="Kuo A."/>
            <person name="Mondo S."/>
            <person name="Pangilinan J."/>
            <person name="Riley R."/>
            <person name="Labutti K."/>
            <person name="Andreopoulos B."/>
            <person name="Lipzen A."/>
            <person name="Chen C."/>
            <person name="Yanf M."/>
            <person name="Daum C."/>
            <person name="Ng V."/>
            <person name="Clum A."/>
            <person name="Steindorff A."/>
            <person name="Ohm R."/>
            <person name="Martin F."/>
            <person name="Silar P."/>
            <person name="Natvig D."/>
            <person name="Lalanne C."/>
            <person name="Gautier V."/>
            <person name="Ament-Velasquez S.L."/>
            <person name="Kruys A."/>
            <person name="Hutchinson M.I."/>
            <person name="Powell A.J."/>
            <person name="Barry K."/>
            <person name="Miller A.N."/>
            <person name="Grigoriev I.V."/>
            <person name="Debuchy R."/>
            <person name="Gladieux P."/>
            <person name="Thoren M.H."/>
            <person name="Johannesson H."/>
        </authorList>
    </citation>
    <scope>NUCLEOTIDE SEQUENCE</scope>
    <source>
        <strain evidence="2">CBS 540.89</strain>
    </source>
</reference>
<accession>A0AA39ZPM6</accession>
<sequence length="169" mass="19423">MTTKQKLQKKRKAWKERKKAQRKAARVAAWNASQPGPEADPLNVGPTIPKNGPRPSRNDSLGTQEKLDQIQSQLEKQDIKWSAQRENWRKYLAFQKAQQLVNKQQVALVGKVGNRLWDEINSVKATVEGLKKSRANDWQDVVVEEMDDDDGEHRSEEEEEEELVIPAKK</sequence>
<keyword evidence="3" id="KW-1185">Reference proteome</keyword>
<evidence type="ECO:0000256" key="1">
    <source>
        <dbReference type="SAM" id="MobiDB-lite"/>
    </source>
</evidence>
<proteinExistence type="predicted"/>
<protein>
    <submittedName>
        <fullName evidence="2">Uncharacterized protein</fullName>
    </submittedName>
</protein>
<dbReference type="Proteomes" id="UP001172159">
    <property type="component" value="Unassembled WGS sequence"/>
</dbReference>
<feature type="region of interest" description="Disordered" evidence="1">
    <location>
        <begin position="145"/>
        <end position="169"/>
    </location>
</feature>
<comment type="caution">
    <text evidence="2">The sequence shown here is derived from an EMBL/GenBank/DDBJ whole genome shotgun (WGS) entry which is preliminary data.</text>
</comment>
<name>A0AA39ZPM6_9PEZI</name>
<feature type="compositionally biased region" description="Basic residues" evidence="1">
    <location>
        <begin position="1"/>
        <end position="25"/>
    </location>
</feature>
<gene>
    <name evidence="2" type="ORF">B0T21DRAFT_417196</name>
</gene>
<feature type="region of interest" description="Disordered" evidence="1">
    <location>
        <begin position="1"/>
        <end position="78"/>
    </location>
</feature>
<dbReference type="AlphaFoldDB" id="A0AA39ZPM6"/>
<evidence type="ECO:0000313" key="2">
    <source>
        <dbReference type="EMBL" id="KAK0701356.1"/>
    </source>
</evidence>
<organism evidence="2 3">
    <name type="scientific">Apiosordaria backusii</name>
    <dbReference type="NCBI Taxonomy" id="314023"/>
    <lineage>
        <taxon>Eukaryota</taxon>
        <taxon>Fungi</taxon>
        <taxon>Dikarya</taxon>
        <taxon>Ascomycota</taxon>
        <taxon>Pezizomycotina</taxon>
        <taxon>Sordariomycetes</taxon>
        <taxon>Sordariomycetidae</taxon>
        <taxon>Sordariales</taxon>
        <taxon>Lasiosphaeriaceae</taxon>
        <taxon>Apiosordaria</taxon>
    </lineage>
</organism>